<gene>
    <name evidence="8" type="ORF">DFR28_103346</name>
</gene>
<keyword evidence="3" id="KW-0597">Phosphoprotein</keyword>
<evidence type="ECO:0000256" key="5">
    <source>
        <dbReference type="ARBA" id="ARBA00022777"/>
    </source>
</evidence>
<comment type="caution">
    <text evidence="8">The sequence shown here is derived from an EMBL/GenBank/DDBJ whole genome shotgun (WGS) entry which is preliminary data.</text>
</comment>
<feature type="transmembrane region" description="Helical" evidence="6">
    <location>
        <begin position="143"/>
        <end position="162"/>
    </location>
</feature>
<dbReference type="PANTHER" id="PTHR45436">
    <property type="entry name" value="SENSOR HISTIDINE KINASE YKOH"/>
    <property type="match status" value="1"/>
</dbReference>
<evidence type="ECO:0000313" key="9">
    <source>
        <dbReference type="Proteomes" id="UP000253083"/>
    </source>
</evidence>
<evidence type="ECO:0000256" key="4">
    <source>
        <dbReference type="ARBA" id="ARBA00022679"/>
    </source>
</evidence>
<dbReference type="EMBL" id="QNRT01000003">
    <property type="protein sequence ID" value="RBP49914.1"/>
    <property type="molecule type" value="Genomic_DNA"/>
</dbReference>
<dbReference type="SUPFAM" id="SSF55874">
    <property type="entry name" value="ATPase domain of HSP90 chaperone/DNA topoisomerase II/histidine kinase"/>
    <property type="match status" value="1"/>
</dbReference>
<evidence type="ECO:0000256" key="6">
    <source>
        <dbReference type="SAM" id="Phobius"/>
    </source>
</evidence>
<dbReference type="Proteomes" id="UP000253083">
    <property type="component" value="Unassembled WGS sequence"/>
</dbReference>
<comment type="catalytic activity">
    <reaction evidence="1">
        <text>ATP + protein L-histidine = ADP + protein N-phospho-L-histidine.</text>
        <dbReference type="EC" id="2.7.13.3"/>
    </reaction>
</comment>
<protein>
    <recommendedName>
        <fullName evidence="2">histidine kinase</fullName>
        <ecNumber evidence="2">2.7.13.3</ecNumber>
    </recommendedName>
</protein>
<keyword evidence="9" id="KW-1185">Reference proteome</keyword>
<reference evidence="8 9" key="1">
    <citation type="submission" date="2018-06" db="EMBL/GenBank/DDBJ databases">
        <title>Genomic Encyclopedia of Type Strains, Phase IV (KMG-IV): sequencing the most valuable type-strain genomes for metagenomic binning, comparative biology and taxonomic classification.</title>
        <authorList>
            <person name="Goeker M."/>
        </authorList>
    </citation>
    <scope>NUCLEOTIDE SEQUENCE [LARGE SCALE GENOMIC DNA]</scope>
    <source>
        <strain evidence="8 9">DSM 24032</strain>
    </source>
</reference>
<feature type="transmembrane region" description="Helical" evidence="6">
    <location>
        <begin position="12"/>
        <end position="35"/>
    </location>
</feature>
<dbReference type="InterPro" id="IPR036890">
    <property type="entry name" value="HATPase_C_sf"/>
</dbReference>
<evidence type="ECO:0000256" key="1">
    <source>
        <dbReference type="ARBA" id="ARBA00000085"/>
    </source>
</evidence>
<proteinExistence type="predicted"/>
<sequence>MAISIRARIRNTLIGLAIVLCLLFSGLIFLLVYVIEDQVFVNQLKTEQAAFERVIASGNAVLIEAWQPTHTHMRRIDAVDLRSSALSEDKLRRVLAKPGVHEYFDNAQAMFIAHWVRPDTGVPYYLLYDVRELLAVRGSKTTLFALIAGVTVLIMLLAGLVASRLTKSALAPVSRLTGALQNDDLDGVVIQLANEFSQDEIGVLTQELALALESVRKAAQREYEFNRGVSHELRSPIQVARSAAELLQIHADETAPQIDKAVSRLCRSVDEMNEIAEAFLWLASERIVEQSEMCPASALSATLTTLQATFPDQEIVFEVSTLPTFTYPMPRAVLSLVLRSLVRNAMIHGDQAVIAVEINIQGVLVNNAVKSSTLPNRGFGLGLTIVQRICERFECALNTHQTDDGHYQAAIVFAGNNNHSINDLALAN</sequence>
<dbReference type="GO" id="GO:0005886">
    <property type="term" value="C:plasma membrane"/>
    <property type="evidence" value="ECO:0007669"/>
    <property type="project" value="TreeGrafter"/>
</dbReference>
<dbReference type="OrthoDB" id="9121563at2"/>
<dbReference type="InParanoid" id="A0A395JPC8"/>
<evidence type="ECO:0000256" key="3">
    <source>
        <dbReference type="ARBA" id="ARBA00022553"/>
    </source>
</evidence>
<dbReference type="PANTHER" id="PTHR45436:SF16">
    <property type="entry name" value="HISTIDINE KINASE"/>
    <property type="match status" value="1"/>
</dbReference>
<name>A0A395JPC8_9GAMM</name>
<dbReference type="Pfam" id="PF00512">
    <property type="entry name" value="HisKA"/>
    <property type="match status" value="1"/>
</dbReference>
<dbReference type="EC" id="2.7.13.3" evidence="2"/>
<keyword evidence="6" id="KW-0472">Membrane</keyword>
<evidence type="ECO:0000259" key="7">
    <source>
        <dbReference type="SMART" id="SM00388"/>
    </source>
</evidence>
<dbReference type="GO" id="GO:0000155">
    <property type="term" value="F:phosphorelay sensor kinase activity"/>
    <property type="evidence" value="ECO:0007669"/>
    <property type="project" value="InterPro"/>
</dbReference>
<dbReference type="AlphaFoldDB" id="A0A395JPC8"/>
<dbReference type="InterPro" id="IPR050428">
    <property type="entry name" value="TCS_sensor_his_kinase"/>
</dbReference>
<accession>A0A395JPC8</accession>
<dbReference type="SMART" id="SM00388">
    <property type="entry name" value="HisKA"/>
    <property type="match status" value="1"/>
</dbReference>
<keyword evidence="6" id="KW-1133">Transmembrane helix</keyword>
<dbReference type="Gene3D" id="1.10.287.130">
    <property type="match status" value="1"/>
</dbReference>
<dbReference type="InterPro" id="IPR003661">
    <property type="entry name" value="HisK_dim/P_dom"/>
</dbReference>
<feature type="domain" description="Signal transduction histidine kinase dimerisation/phosphoacceptor" evidence="7">
    <location>
        <begin position="221"/>
        <end position="288"/>
    </location>
</feature>
<evidence type="ECO:0000313" key="8">
    <source>
        <dbReference type="EMBL" id="RBP49914.1"/>
    </source>
</evidence>
<keyword evidence="4" id="KW-0808">Transferase</keyword>
<organism evidence="8 9">
    <name type="scientific">Arenicella xantha</name>
    <dbReference type="NCBI Taxonomy" id="644221"/>
    <lineage>
        <taxon>Bacteria</taxon>
        <taxon>Pseudomonadati</taxon>
        <taxon>Pseudomonadota</taxon>
        <taxon>Gammaproteobacteria</taxon>
        <taxon>Arenicellales</taxon>
        <taxon>Arenicellaceae</taxon>
        <taxon>Arenicella</taxon>
    </lineage>
</organism>
<dbReference type="CDD" id="cd00082">
    <property type="entry name" value="HisKA"/>
    <property type="match status" value="1"/>
</dbReference>
<keyword evidence="6" id="KW-0812">Transmembrane</keyword>
<keyword evidence="5 8" id="KW-0418">Kinase</keyword>
<evidence type="ECO:0000256" key="2">
    <source>
        <dbReference type="ARBA" id="ARBA00012438"/>
    </source>
</evidence>
<dbReference type="InterPro" id="IPR036097">
    <property type="entry name" value="HisK_dim/P_sf"/>
</dbReference>
<dbReference type="SUPFAM" id="SSF47384">
    <property type="entry name" value="Homodimeric domain of signal transducing histidine kinase"/>
    <property type="match status" value="1"/>
</dbReference>
<dbReference type="RefSeq" id="WP_113954898.1">
    <property type="nucleotide sequence ID" value="NZ_QNRT01000003.1"/>
</dbReference>